<dbReference type="REBASE" id="46543">
    <property type="entry name" value="M.RslDORF7500P"/>
</dbReference>
<sequence length="131" mass="14721">MPFSQTITKKTSKNGKTITENHITSLFNNGIAKNNGDAACVLHCLQNLKEGGRMVLVVPEGFLFRKDTAAVRQFLLSKAKLQLVISLPQGTFLPYTGVKTSILYFIDAHKPNNQKEYWFYEVKNIGVTSRQ</sequence>
<dbReference type="Gene3D" id="3.40.50.150">
    <property type="entry name" value="Vaccinia Virus protein VP39"/>
    <property type="match status" value="1"/>
</dbReference>
<dbReference type="EMBL" id="CP003375">
    <property type="protein sequence ID" value="AFD20335.1"/>
    <property type="molecule type" value="Genomic_DNA"/>
</dbReference>
<evidence type="ECO:0000256" key="6">
    <source>
        <dbReference type="ARBA" id="ARBA00022747"/>
    </source>
</evidence>
<protein>
    <recommendedName>
        <fullName evidence="2">site-specific DNA-methyltransferase (adenine-specific)</fullName>
        <ecNumber evidence="2">2.1.1.72</ecNumber>
    </recommendedName>
</protein>
<evidence type="ECO:0000256" key="3">
    <source>
        <dbReference type="ARBA" id="ARBA00022603"/>
    </source>
</evidence>
<dbReference type="HOGENOM" id="CLU_140355_0_0_5"/>
<dbReference type="GO" id="GO:0009007">
    <property type="term" value="F:site-specific DNA-methyltransferase (adenine-specific) activity"/>
    <property type="evidence" value="ECO:0007669"/>
    <property type="project" value="UniProtKB-EC"/>
</dbReference>
<dbReference type="PATRIC" id="fig|1105109.3.peg.1576"/>
<dbReference type="GO" id="GO:0032259">
    <property type="term" value="P:methylation"/>
    <property type="evidence" value="ECO:0007669"/>
    <property type="project" value="UniProtKB-KW"/>
</dbReference>
<dbReference type="SUPFAM" id="SSF53335">
    <property type="entry name" value="S-adenosyl-L-methionine-dependent methyltransferases"/>
    <property type="match status" value="1"/>
</dbReference>
<evidence type="ECO:0000256" key="7">
    <source>
        <dbReference type="ARBA" id="ARBA00047942"/>
    </source>
</evidence>
<keyword evidence="5" id="KW-0949">S-adenosyl-L-methionine</keyword>
<dbReference type="KEGG" id="rsw:MC3_07500"/>
<keyword evidence="3" id="KW-0489">Methyltransferase</keyword>
<evidence type="ECO:0000256" key="5">
    <source>
        <dbReference type="ARBA" id="ARBA00022691"/>
    </source>
</evidence>
<proteinExistence type="inferred from homology"/>
<evidence type="ECO:0000256" key="4">
    <source>
        <dbReference type="ARBA" id="ARBA00022679"/>
    </source>
</evidence>
<dbReference type="AlphaFoldDB" id="H8LNY3"/>
<keyword evidence="6" id="KW-0680">Restriction system</keyword>
<gene>
    <name evidence="9" type="ORF">MC3_07500</name>
</gene>
<dbReference type="GO" id="GO:0003677">
    <property type="term" value="F:DNA binding"/>
    <property type="evidence" value="ECO:0007669"/>
    <property type="project" value="InterPro"/>
</dbReference>
<evidence type="ECO:0000259" key="8">
    <source>
        <dbReference type="Pfam" id="PF02384"/>
    </source>
</evidence>
<dbReference type="GO" id="GO:0008170">
    <property type="term" value="F:N-methyltransferase activity"/>
    <property type="evidence" value="ECO:0007669"/>
    <property type="project" value="InterPro"/>
</dbReference>
<dbReference type="RefSeq" id="WP_014419974.1">
    <property type="nucleotide sequence ID" value="NC_017065.1"/>
</dbReference>
<evidence type="ECO:0000256" key="2">
    <source>
        <dbReference type="ARBA" id="ARBA00011900"/>
    </source>
</evidence>
<dbReference type="PANTHER" id="PTHR42933:SF3">
    <property type="entry name" value="TYPE I RESTRICTION ENZYME MJAVIII METHYLASE SUBUNIT"/>
    <property type="match status" value="1"/>
</dbReference>
<evidence type="ECO:0000313" key="9">
    <source>
        <dbReference type="EMBL" id="AFD20335.1"/>
    </source>
</evidence>
<feature type="domain" description="DNA methylase adenine-specific" evidence="8">
    <location>
        <begin position="2"/>
        <end position="126"/>
    </location>
</feature>
<evidence type="ECO:0000313" key="10">
    <source>
        <dbReference type="Proteomes" id="UP000007592"/>
    </source>
</evidence>
<dbReference type="GO" id="GO:0009307">
    <property type="term" value="P:DNA restriction-modification system"/>
    <property type="evidence" value="ECO:0007669"/>
    <property type="project" value="UniProtKB-KW"/>
</dbReference>
<dbReference type="PANTHER" id="PTHR42933">
    <property type="entry name" value="SLR6095 PROTEIN"/>
    <property type="match status" value="1"/>
</dbReference>
<dbReference type="EC" id="2.1.1.72" evidence="2"/>
<comment type="similarity">
    <text evidence="1">Belongs to the N(4)/N(6)-methyltransferase family.</text>
</comment>
<dbReference type="InterPro" id="IPR051537">
    <property type="entry name" value="DNA_Adenine_Mtase"/>
</dbReference>
<dbReference type="Pfam" id="PF02384">
    <property type="entry name" value="N6_Mtase"/>
    <property type="match status" value="1"/>
</dbReference>
<organism evidence="9 10">
    <name type="scientific">Rickettsia slovaca str. D-CWPP</name>
    <dbReference type="NCBI Taxonomy" id="1105109"/>
    <lineage>
        <taxon>Bacteria</taxon>
        <taxon>Pseudomonadati</taxon>
        <taxon>Pseudomonadota</taxon>
        <taxon>Alphaproteobacteria</taxon>
        <taxon>Rickettsiales</taxon>
        <taxon>Rickettsiaceae</taxon>
        <taxon>Rickettsieae</taxon>
        <taxon>Rickettsia</taxon>
        <taxon>spotted fever group</taxon>
    </lineage>
</organism>
<name>H8LNY3_RICSL</name>
<dbReference type="InterPro" id="IPR003356">
    <property type="entry name" value="DNA_methylase_A-5"/>
</dbReference>
<dbReference type="InterPro" id="IPR029063">
    <property type="entry name" value="SAM-dependent_MTases_sf"/>
</dbReference>
<keyword evidence="4" id="KW-0808">Transferase</keyword>
<comment type="catalytic activity">
    <reaction evidence="7">
        <text>a 2'-deoxyadenosine in DNA + S-adenosyl-L-methionine = an N(6)-methyl-2'-deoxyadenosine in DNA + S-adenosyl-L-homocysteine + H(+)</text>
        <dbReference type="Rhea" id="RHEA:15197"/>
        <dbReference type="Rhea" id="RHEA-COMP:12418"/>
        <dbReference type="Rhea" id="RHEA-COMP:12419"/>
        <dbReference type="ChEBI" id="CHEBI:15378"/>
        <dbReference type="ChEBI" id="CHEBI:57856"/>
        <dbReference type="ChEBI" id="CHEBI:59789"/>
        <dbReference type="ChEBI" id="CHEBI:90615"/>
        <dbReference type="ChEBI" id="CHEBI:90616"/>
        <dbReference type="EC" id="2.1.1.72"/>
    </reaction>
</comment>
<dbReference type="Proteomes" id="UP000007592">
    <property type="component" value="Chromosome"/>
</dbReference>
<accession>H8LNY3</accession>
<evidence type="ECO:0000256" key="1">
    <source>
        <dbReference type="ARBA" id="ARBA00006594"/>
    </source>
</evidence>
<reference evidence="9 10" key="1">
    <citation type="submission" date="2012-03" db="EMBL/GenBank/DDBJ databases">
        <authorList>
            <person name="Johnson S.L."/>
            <person name="Munk A.C."/>
            <person name="Han S."/>
            <person name="Bruce D.C."/>
            <person name="Dasch G.A."/>
        </authorList>
    </citation>
    <scope>NUCLEOTIDE SEQUENCE [LARGE SCALE GENOMIC DNA]</scope>
    <source>
        <strain evidence="10">D-CWPP (RSB)</strain>
    </source>
</reference>